<evidence type="ECO:0000313" key="4">
    <source>
        <dbReference type="Proteomes" id="UP000236161"/>
    </source>
</evidence>
<feature type="region of interest" description="Disordered" evidence="2">
    <location>
        <begin position="1"/>
        <end position="49"/>
    </location>
</feature>
<feature type="coiled-coil region" evidence="1">
    <location>
        <begin position="352"/>
        <end position="400"/>
    </location>
</feature>
<name>A0A2I0AIM9_9ASPA</name>
<dbReference type="EMBL" id="KZ451979">
    <property type="protein sequence ID" value="PKA55385.1"/>
    <property type="molecule type" value="Genomic_DNA"/>
</dbReference>
<accession>A0A2I0AIM9</accession>
<reference evidence="3 4" key="1">
    <citation type="journal article" date="2017" name="Nature">
        <title>The Apostasia genome and the evolution of orchids.</title>
        <authorList>
            <person name="Zhang G.Q."/>
            <person name="Liu K.W."/>
            <person name="Li Z."/>
            <person name="Lohaus R."/>
            <person name="Hsiao Y.Y."/>
            <person name="Niu S.C."/>
            <person name="Wang J.Y."/>
            <person name="Lin Y.C."/>
            <person name="Xu Q."/>
            <person name="Chen L.J."/>
            <person name="Yoshida K."/>
            <person name="Fujiwara S."/>
            <person name="Wang Z.W."/>
            <person name="Zhang Y.Q."/>
            <person name="Mitsuda N."/>
            <person name="Wang M."/>
            <person name="Liu G.H."/>
            <person name="Pecoraro L."/>
            <person name="Huang H.X."/>
            <person name="Xiao X.J."/>
            <person name="Lin M."/>
            <person name="Wu X.Y."/>
            <person name="Wu W.L."/>
            <person name="Chen Y.Y."/>
            <person name="Chang S.B."/>
            <person name="Sakamoto S."/>
            <person name="Ohme-Takagi M."/>
            <person name="Yagi M."/>
            <person name="Zeng S.J."/>
            <person name="Shen C.Y."/>
            <person name="Yeh C.M."/>
            <person name="Luo Y.B."/>
            <person name="Tsai W.C."/>
            <person name="Van de Peer Y."/>
            <person name="Liu Z.J."/>
        </authorList>
    </citation>
    <scope>NUCLEOTIDE SEQUENCE [LARGE SCALE GENOMIC DNA]</scope>
    <source>
        <strain evidence="4">cv. Shenzhen</strain>
        <tissue evidence="3">Stem</tissue>
    </source>
</reference>
<feature type="region of interest" description="Disordered" evidence="2">
    <location>
        <begin position="174"/>
        <end position="198"/>
    </location>
</feature>
<evidence type="ECO:0000256" key="2">
    <source>
        <dbReference type="SAM" id="MobiDB-lite"/>
    </source>
</evidence>
<protein>
    <submittedName>
        <fullName evidence="3">Uncharacterized protein</fullName>
    </submittedName>
</protein>
<evidence type="ECO:0000256" key="1">
    <source>
        <dbReference type="SAM" id="Coils"/>
    </source>
</evidence>
<gene>
    <name evidence="3" type="ORF">AXF42_Ash006587</name>
</gene>
<dbReference type="AlphaFoldDB" id="A0A2I0AIM9"/>
<organism evidence="3 4">
    <name type="scientific">Apostasia shenzhenica</name>
    <dbReference type="NCBI Taxonomy" id="1088818"/>
    <lineage>
        <taxon>Eukaryota</taxon>
        <taxon>Viridiplantae</taxon>
        <taxon>Streptophyta</taxon>
        <taxon>Embryophyta</taxon>
        <taxon>Tracheophyta</taxon>
        <taxon>Spermatophyta</taxon>
        <taxon>Magnoliopsida</taxon>
        <taxon>Liliopsida</taxon>
        <taxon>Asparagales</taxon>
        <taxon>Orchidaceae</taxon>
        <taxon>Apostasioideae</taxon>
        <taxon>Apostasia</taxon>
    </lineage>
</organism>
<proteinExistence type="predicted"/>
<evidence type="ECO:0000313" key="3">
    <source>
        <dbReference type="EMBL" id="PKA55385.1"/>
    </source>
</evidence>
<sequence>MEEEREWAALASISKKKRAGGVPAEAPPPEKERPEVPTPAGASPSEEVGVSASKVASVLARALESVQEPVGTEAAEVVVVSDSPVKLSQKARELKEVALMSETATGEKLALGKVMLKDEEIERLLPRFEIPEGGVKKSPLLVCGPSSLGVPVPASGKKRKSLLLSLPPLILRSDKEKEEKDKRGEREEGSKMAEVAKGKKEESLLTVLVSAPSIEGPEGKMEEVLKGKRKVPSAASSAISSIDEAWSVLGDRLCEIRREEEKILGNTSEVLEVVKSLKGKEEGEARHLQRTKELEGALSQVTKCSLSDHKEELGKLHQLEDRLASLALVNTEWANKSEVARKEFHCNLSDVNQAHSAHVKDLQKRIRELDDEREALREERRRLREELTKAREALSGAKEAVFEACRREELLKSEVRSLRALVENSSGWRGRCMEDLEEAVRRAVKIVSASPVGHHVKSHAAFDVLLQTLVDENILDQESIRSPAVLPFCGHKRPDRFFDVGSHCPEEVPPPRTYAGWGHQPPLPP</sequence>
<keyword evidence="1" id="KW-0175">Coiled coil</keyword>
<dbReference type="Proteomes" id="UP000236161">
    <property type="component" value="Unassembled WGS sequence"/>
</dbReference>
<keyword evidence="4" id="KW-1185">Reference proteome</keyword>